<gene>
    <name evidence="3" type="ORF">QJ048_02835</name>
</gene>
<dbReference type="Pfam" id="PF13247">
    <property type="entry name" value="Fer4_11"/>
    <property type="match status" value="1"/>
</dbReference>
<dbReference type="SUPFAM" id="SSF53706">
    <property type="entry name" value="Formate dehydrogenase/DMSO reductase, domains 1-3"/>
    <property type="match status" value="1"/>
</dbReference>
<evidence type="ECO:0000313" key="3">
    <source>
        <dbReference type="EMBL" id="MDI3318689.1"/>
    </source>
</evidence>
<dbReference type="InterPro" id="IPR030948">
    <property type="entry name" value="TAT_var_transloc_signal_dom"/>
</dbReference>
<sequence>MANKKYWQSFGELHNSEAHQENVQNEFREELPFEDLEGKGLLDAKTPRRDFLKYLGFSTAAAAVAASCETPVKKAIPYLNKPAEITPGVANYYATTFVSGGEVIPVVAKVRDGRPIKIEGNDLSSITKGGTTPRVQASVLDLYDTARLRYPSADGKEVSSLEAFDKMVSEALAGLGGAPVVLLTSTITSPSTKQIITEFLAKYPGGRHVQYDSISYSGMLQANEAAYGKRAFPAYQLEKAKVVVGIGADFLGTWLNPLEQQKGYSHGRKINEANPEMSKHYQFESMLSMTGANADERFTHRPSETGAIALSLLNAVNGQGVSVGDAKLKSAIEKVAKDLLANKGAAIVMCGSNDVNIQVIVAAINEAIGANGTVLNWAAPSQTRQGVDSEFAKLVDDMNAGSVGALLIWDANPAYDYADAEKFKAAVKKVKVSVSFNEKMDETTELCKYVLPANNYLESWGDAEPKAGYYSLMQPTISPLFKTRQLQDTLLTWTGNKTAYHDYFNTFWAAKVGGQAAYLKALQDGVIEPAAAVSGTAYNGAKVAEATSAINSAKKGGEIELVLYEKVSMGDGKQANNPWLQEMPDPITRITWDNYAIISPALGKKLFGIDVLNPTASDTYDVEMTKPMATVKVGGKEITIPTIIVPGIQANTIAIAVGYGRSEKIGKAVTHFDGSKLGQNVFGFATLNNGNVVYNASDVTITDAKKIYKLAQTQTHASYEGRREVVKELTLESFKKNPKQIWEARDKELAPFGGLAEYEKEGTIYPHYDRPGIKWGMSIDLNSCYGCGACVVACTAENNVAVVGKSEVLRAHEMHWLRIDRYFSGNASDADSIQTLFQPMLCQHCDNAPCENVCPVAATNHSSEGLNQMTYNRCIGTRYCANNCPYKVRRFNWADYTGSDSFPDNQKNTGGLGNIGHLDESVLMMNDELTRMVLNPDVTVRSRGVIEKCSFCVQRLQEGKLKAKKENRTLTDNDAKTACQQACAADAIVFGNANNTESQISKTRQDNKNRMFFTLEQLHVLPNVNYLAKVRNTDVVLGVKAEEEEEGHEEHKAEKKEAAHS</sequence>
<dbReference type="Gene3D" id="3.30.2070.10">
    <property type="entry name" value="Formate dehydrogenase/DMSO reductase"/>
    <property type="match status" value="1"/>
</dbReference>
<feature type="domain" description="4Fe-4S ferredoxin-type" evidence="2">
    <location>
        <begin position="833"/>
        <end position="864"/>
    </location>
</feature>
<feature type="region of interest" description="Disordered" evidence="1">
    <location>
        <begin position="1042"/>
        <end position="1061"/>
    </location>
</feature>
<dbReference type="Gene3D" id="2.20.25.90">
    <property type="entry name" value="ADC-like domains"/>
    <property type="match status" value="1"/>
</dbReference>
<organism evidence="3 4">
    <name type="scientific">Pinibacter soli</name>
    <dbReference type="NCBI Taxonomy" id="3044211"/>
    <lineage>
        <taxon>Bacteria</taxon>
        <taxon>Pseudomonadati</taxon>
        <taxon>Bacteroidota</taxon>
        <taxon>Chitinophagia</taxon>
        <taxon>Chitinophagales</taxon>
        <taxon>Chitinophagaceae</taxon>
        <taxon>Pinibacter</taxon>
    </lineage>
</organism>
<evidence type="ECO:0000256" key="1">
    <source>
        <dbReference type="SAM" id="MobiDB-lite"/>
    </source>
</evidence>
<dbReference type="InterPro" id="IPR017896">
    <property type="entry name" value="4Fe4S_Fe-S-bd"/>
</dbReference>
<dbReference type="PANTHER" id="PTHR42783">
    <property type="entry name" value="GLUTAMATE SYNTHASE [NADPH] SMALL CHAIN"/>
    <property type="match status" value="1"/>
</dbReference>
<accession>A0ABT6R9W3</accession>
<proteinExistence type="predicted"/>
<dbReference type="Gene3D" id="3.40.228.10">
    <property type="entry name" value="Dimethylsulfoxide Reductase, domain 2"/>
    <property type="match status" value="1"/>
</dbReference>
<comment type="caution">
    <text evidence="3">The sequence shown here is derived from an EMBL/GenBank/DDBJ whole genome shotgun (WGS) entry which is preliminary data.</text>
</comment>
<evidence type="ECO:0000259" key="2">
    <source>
        <dbReference type="PROSITE" id="PS51379"/>
    </source>
</evidence>
<dbReference type="SUPFAM" id="SSF54862">
    <property type="entry name" value="4Fe-4S ferredoxins"/>
    <property type="match status" value="1"/>
</dbReference>
<dbReference type="EMBL" id="JASBRG010000001">
    <property type="protein sequence ID" value="MDI3318689.1"/>
    <property type="molecule type" value="Genomic_DNA"/>
</dbReference>
<dbReference type="Proteomes" id="UP001226434">
    <property type="component" value="Unassembled WGS sequence"/>
</dbReference>
<dbReference type="RefSeq" id="WP_282332816.1">
    <property type="nucleotide sequence ID" value="NZ_JASBRG010000001.1"/>
</dbReference>
<feature type="domain" description="4Fe-4S ferredoxin-type" evidence="2">
    <location>
        <begin position="865"/>
        <end position="894"/>
    </location>
</feature>
<reference evidence="3 4" key="1">
    <citation type="submission" date="2023-05" db="EMBL/GenBank/DDBJ databases">
        <title>Genome sequence of Pinibacter sp. MAH-24.</title>
        <authorList>
            <person name="Huq M.A."/>
        </authorList>
    </citation>
    <scope>NUCLEOTIDE SEQUENCE [LARGE SCALE GENOMIC DNA]</scope>
    <source>
        <strain evidence="3 4">MAH-24</strain>
    </source>
</reference>
<dbReference type="Gene3D" id="3.40.50.740">
    <property type="match status" value="1"/>
</dbReference>
<keyword evidence="4" id="KW-1185">Reference proteome</keyword>
<dbReference type="NCBIfam" id="TIGR04519">
    <property type="entry name" value="MoCo_extend_TAT"/>
    <property type="match status" value="1"/>
</dbReference>
<dbReference type="Gene3D" id="3.30.70.20">
    <property type="match status" value="2"/>
</dbReference>
<dbReference type="PROSITE" id="PS51379">
    <property type="entry name" value="4FE4S_FER_2"/>
    <property type="match status" value="3"/>
</dbReference>
<dbReference type="PANTHER" id="PTHR42783:SF3">
    <property type="entry name" value="GLUTAMATE SYNTHASE [NADPH] SMALL CHAIN-RELATED"/>
    <property type="match status" value="1"/>
</dbReference>
<evidence type="ECO:0000313" key="4">
    <source>
        <dbReference type="Proteomes" id="UP001226434"/>
    </source>
</evidence>
<feature type="domain" description="4Fe-4S ferredoxin-type" evidence="2">
    <location>
        <begin position="775"/>
        <end position="805"/>
    </location>
</feature>
<dbReference type="CDD" id="cd10551">
    <property type="entry name" value="PsrB"/>
    <property type="match status" value="1"/>
</dbReference>
<protein>
    <submittedName>
        <fullName evidence="3">TAT-variant-translocated molybdopterin oxidoreductase</fullName>
    </submittedName>
</protein>
<name>A0ABT6R9W3_9BACT</name>
<feature type="compositionally biased region" description="Basic and acidic residues" evidence="1">
    <location>
        <begin position="1048"/>
        <end position="1061"/>
    </location>
</feature>